<dbReference type="GO" id="GO:0009279">
    <property type="term" value="C:cell outer membrane"/>
    <property type="evidence" value="ECO:0007669"/>
    <property type="project" value="UniProtKB-SubCell"/>
</dbReference>
<dbReference type="InterPro" id="IPR037066">
    <property type="entry name" value="Plug_dom_sf"/>
</dbReference>
<dbReference type="InterPro" id="IPR023996">
    <property type="entry name" value="TonB-dep_OMP_SusC/RagA"/>
</dbReference>
<comment type="subcellular location">
    <subcellularLocation>
        <location evidence="1 7">Cell outer membrane</location>
        <topology evidence="1 7">Multi-pass membrane protein</topology>
    </subcellularLocation>
</comment>
<keyword evidence="6 7" id="KW-0998">Cell outer membrane</keyword>
<evidence type="ECO:0000256" key="3">
    <source>
        <dbReference type="ARBA" id="ARBA00022452"/>
    </source>
</evidence>
<dbReference type="Pfam" id="PF13715">
    <property type="entry name" value="CarbopepD_reg_2"/>
    <property type="match status" value="1"/>
</dbReference>
<dbReference type="InterPro" id="IPR039426">
    <property type="entry name" value="TonB-dep_rcpt-like"/>
</dbReference>
<dbReference type="Gene3D" id="2.60.40.1120">
    <property type="entry name" value="Carboxypeptidase-like, regulatory domain"/>
    <property type="match status" value="1"/>
</dbReference>
<dbReference type="RefSeq" id="WP_073852500.1">
    <property type="nucleotide sequence ID" value="NZ_LVWA01000005.1"/>
</dbReference>
<protein>
    <submittedName>
        <fullName evidence="10">SusC/RagA family TonB-linked outer membrane protein</fullName>
    </submittedName>
</protein>
<dbReference type="InterPro" id="IPR012910">
    <property type="entry name" value="Plug_dom"/>
</dbReference>
<dbReference type="NCBIfam" id="TIGR04057">
    <property type="entry name" value="SusC_RagA_signa"/>
    <property type="match status" value="1"/>
</dbReference>
<evidence type="ECO:0000256" key="7">
    <source>
        <dbReference type="PROSITE-ProRule" id="PRU01360"/>
    </source>
</evidence>
<dbReference type="PROSITE" id="PS52016">
    <property type="entry name" value="TONB_DEPENDENT_REC_3"/>
    <property type="match status" value="1"/>
</dbReference>
<keyword evidence="8" id="KW-0732">Signal</keyword>
<dbReference type="Gene3D" id="2.40.170.20">
    <property type="entry name" value="TonB-dependent receptor, beta-barrel domain"/>
    <property type="match status" value="1"/>
</dbReference>
<feature type="domain" description="TonB-dependent receptor plug" evidence="9">
    <location>
        <begin position="119"/>
        <end position="239"/>
    </location>
</feature>
<organism evidence="10 11">
    <name type="scientific">Pontibacter flavimaris</name>
    <dbReference type="NCBI Taxonomy" id="1797110"/>
    <lineage>
        <taxon>Bacteria</taxon>
        <taxon>Pseudomonadati</taxon>
        <taxon>Bacteroidota</taxon>
        <taxon>Cytophagia</taxon>
        <taxon>Cytophagales</taxon>
        <taxon>Hymenobacteraceae</taxon>
        <taxon>Pontibacter</taxon>
    </lineage>
</organism>
<evidence type="ECO:0000256" key="8">
    <source>
        <dbReference type="SAM" id="SignalP"/>
    </source>
</evidence>
<evidence type="ECO:0000256" key="2">
    <source>
        <dbReference type="ARBA" id="ARBA00022448"/>
    </source>
</evidence>
<name>A0A1Q5PDV9_9BACT</name>
<evidence type="ECO:0000313" key="11">
    <source>
        <dbReference type="Proteomes" id="UP000186551"/>
    </source>
</evidence>
<evidence type="ECO:0000256" key="6">
    <source>
        <dbReference type="ARBA" id="ARBA00023237"/>
    </source>
</evidence>
<reference evidence="10 11" key="1">
    <citation type="submission" date="2016-03" db="EMBL/GenBank/DDBJ databases">
        <title>Genome sequence of Pontibacter sp. nov., of the family cytophagaceae, isolated from marine sediment of the Yellow Sea, China.</title>
        <authorList>
            <person name="Zhang G."/>
            <person name="Zhang R."/>
        </authorList>
    </citation>
    <scope>NUCLEOTIDE SEQUENCE [LARGE SCALE GENOMIC DNA]</scope>
    <source>
        <strain evidence="10 11">S10-8</strain>
    </source>
</reference>
<dbReference type="InterPro" id="IPR036942">
    <property type="entry name" value="Beta-barrel_TonB_sf"/>
</dbReference>
<accession>A0A1Q5PDV9</accession>
<comment type="similarity">
    <text evidence="7">Belongs to the TonB-dependent receptor family.</text>
</comment>
<dbReference type="EMBL" id="LVWA01000005">
    <property type="protein sequence ID" value="OKL40397.1"/>
    <property type="molecule type" value="Genomic_DNA"/>
</dbReference>
<dbReference type="NCBIfam" id="TIGR04056">
    <property type="entry name" value="OMP_RagA_SusC"/>
    <property type="match status" value="1"/>
</dbReference>
<gene>
    <name evidence="10" type="ORF">A3841_18985</name>
</gene>
<proteinExistence type="inferred from homology"/>
<feature type="signal peptide" evidence="8">
    <location>
        <begin position="1"/>
        <end position="22"/>
    </location>
</feature>
<dbReference type="OrthoDB" id="9768177at2"/>
<dbReference type="Gene3D" id="2.170.130.10">
    <property type="entry name" value="TonB-dependent receptor, plug domain"/>
    <property type="match status" value="1"/>
</dbReference>
<keyword evidence="2 7" id="KW-0813">Transport</keyword>
<dbReference type="Proteomes" id="UP000186551">
    <property type="component" value="Unassembled WGS sequence"/>
</dbReference>
<evidence type="ECO:0000259" key="9">
    <source>
        <dbReference type="Pfam" id="PF07715"/>
    </source>
</evidence>
<evidence type="ECO:0000313" key="10">
    <source>
        <dbReference type="EMBL" id="OKL40397.1"/>
    </source>
</evidence>
<keyword evidence="4 7" id="KW-0812">Transmembrane</keyword>
<sequence>MRKLYLSTLLLLLVCWCGTAFAQQTSVSGTVTGADNGIPLPGVSVIVKGTATGVTTAADGTFQVNVPAPESVLMFRFLGYEVQEVKVGNQRVFNVRLNLDNKQLQEVVVTALGIQREERSLGYATQEVKGEDLTLTKEQNVLGSLAGKVAGVQVTGASGASMGGTQKIKIRGVNSLTGSGEPLIVVDGTPISNANFAGRSGADYGNLAQDINSEDVESVNVLKGPAASALYGIRGQYGVIMITTKKGKRGAKKVDVQLNSAFSVEKASNFMPLQNHYGGGSTQTFRTLANGQPYVDGTDESWGPKMDGTPVRMIHSFYPQDPEYEKLTPFVPQPDNIKDYYETGHSLNNGISIAGGNENTAIRFSYNNTSIEGIEPNSWLKRNNLGLSASLDLSKKLTVSTNVNYATNNARRPSQGYYEGATNMVQWFQRSLSMDRLRDYKYPDGTYYQWNINRPNAQGVLSSFEPGDWNNPYFEAYENSNLDSRDRFFGDVGLTWEVLPSLKLSSFVRSDMFTQNLEHKEAAGGRYDDGYSVGKYQNKEMNYEFLGQYTKEWGDFSLNASLGANLYSRRYTYVSQATVGGLSSPGFYSIEASRERPTTSSYLQRKEIRSGYALMSLGYKDTYYIDASLRNDNSSTLPADNNSYWYPSVSGSLVFSELLQWQPLSYGKMRLSYAKAGSDLSPYGILPTYEVGGIYDGVNTLYVPDVLNNSDIKPSFSNAYEAGLDLRFFNNRFGVDFTYYQQRNKNQIINLRVPGTSGYTSARINAGLIENKGVELTLTGTPVQSENFTWDATFNLNRNRSMVKELYSDIDVYPLDNNTYSGVTIYLNSEVGEPFGSLVGNAYKRDPETGKKLIGKDNMPVFETNHNFGSVLPDLTGGLQNNFKIGKFNLGAMVDYQLGGQFFSWSRMLAVKSGQHAETAAMNDKGKNVRDPLSEGGGVKVEGIYAPGTIIDDVDVSGQPVTAYVDAKSYFRNNIGKNIYEEWLYDASYIKLREVRLGYTFEKSTLAWLPFNSVNLSLISRNPATIWQKAPKGLDPSELSTGSSSISWLETGQLITTRSYGVNLNITF</sequence>
<keyword evidence="11" id="KW-1185">Reference proteome</keyword>
<dbReference type="STRING" id="1797110.A3841_18985"/>
<dbReference type="AlphaFoldDB" id="A0A1Q5PDV9"/>
<evidence type="ECO:0000256" key="4">
    <source>
        <dbReference type="ARBA" id="ARBA00022692"/>
    </source>
</evidence>
<dbReference type="InterPro" id="IPR008969">
    <property type="entry name" value="CarboxyPept-like_regulatory"/>
</dbReference>
<keyword evidence="5 7" id="KW-0472">Membrane</keyword>
<evidence type="ECO:0000256" key="5">
    <source>
        <dbReference type="ARBA" id="ARBA00023136"/>
    </source>
</evidence>
<dbReference type="SUPFAM" id="SSF49464">
    <property type="entry name" value="Carboxypeptidase regulatory domain-like"/>
    <property type="match status" value="1"/>
</dbReference>
<comment type="caution">
    <text evidence="10">The sequence shown here is derived from an EMBL/GenBank/DDBJ whole genome shotgun (WGS) entry which is preliminary data.</text>
</comment>
<dbReference type="Pfam" id="PF07715">
    <property type="entry name" value="Plug"/>
    <property type="match status" value="1"/>
</dbReference>
<dbReference type="InterPro" id="IPR023997">
    <property type="entry name" value="TonB-dep_OMP_SusC/RagA_CS"/>
</dbReference>
<dbReference type="SUPFAM" id="SSF56935">
    <property type="entry name" value="Porins"/>
    <property type="match status" value="1"/>
</dbReference>
<feature type="chain" id="PRO_5012140595" evidence="8">
    <location>
        <begin position="23"/>
        <end position="1068"/>
    </location>
</feature>
<keyword evidence="3 7" id="KW-1134">Transmembrane beta strand</keyword>
<evidence type="ECO:0000256" key="1">
    <source>
        <dbReference type="ARBA" id="ARBA00004571"/>
    </source>
</evidence>